<protein>
    <submittedName>
        <fullName evidence="1">Uncharacterized protein</fullName>
    </submittedName>
</protein>
<accession>A0A2P5CC39</accession>
<organism evidence="1 2">
    <name type="scientific">Parasponia andersonii</name>
    <name type="common">Sponia andersonii</name>
    <dbReference type="NCBI Taxonomy" id="3476"/>
    <lineage>
        <taxon>Eukaryota</taxon>
        <taxon>Viridiplantae</taxon>
        <taxon>Streptophyta</taxon>
        <taxon>Embryophyta</taxon>
        <taxon>Tracheophyta</taxon>
        <taxon>Spermatophyta</taxon>
        <taxon>Magnoliopsida</taxon>
        <taxon>eudicotyledons</taxon>
        <taxon>Gunneridae</taxon>
        <taxon>Pentapetalae</taxon>
        <taxon>rosids</taxon>
        <taxon>fabids</taxon>
        <taxon>Rosales</taxon>
        <taxon>Cannabaceae</taxon>
        <taxon>Parasponia</taxon>
    </lineage>
</organism>
<evidence type="ECO:0000313" key="1">
    <source>
        <dbReference type="EMBL" id="PON58623.1"/>
    </source>
</evidence>
<reference evidence="2" key="1">
    <citation type="submission" date="2016-06" db="EMBL/GenBank/DDBJ databases">
        <title>Parallel loss of symbiosis genes in relatives of nitrogen-fixing non-legume Parasponia.</title>
        <authorList>
            <person name="Van Velzen R."/>
            <person name="Holmer R."/>
            <person name="Bu F."/>
            <person name="Rutten L."/>
            <person name="Van Zeijl A."/>
            <person name="Liu W."/>
            <person name="Santuari L."/>
            <person name="Cao Q."/>
            <person name="Sharma T."/>
            <person name="Shen D."/>
            <person name="Roswanjaya Y."/>
            <person name="Wardhani T."/>
            <person name="Kalhor M.S."/>
            <person name="Jansen J."/>
            <person name="Van den Hoogen J."/>
            <person name="Gungor B."/>
            <person name="Hartog M."/>
            <person name="Hontelez J."/>
            <person name="Verver J."/>
            <person name="Yang W.-C."/>
            <person name="Schijlen E."/>
            <person name="Repin R."/>
            <person name="Schilthuizen M."/>
            <person name="Schranz E."/>
            <person name="Heidstra R."/>
            <person name="Miyata K."/>
            <person name="Fedorova E."/>
            <person name="Kohlen W."/>
            <person name="Bisseling T."/>
            <person name="Smit S."/>
            <person name="Geurts R."/>
        </authorList>
    </citation>
    <scope>NUCLEOTIDE SEQUENCE [LARGE SCALE GENOMIC DNA]</scope>
    <source>
        <strain evidence="2">cv. WU1-14</strain>
    </source>
</reference>
<name>A0A2P5CC39_PARAD</name>
<keyword evidence="2" id="KW-1185">Reference proteome</keyword>
<comment type="caution">
    <text evidence="1">The sequence shown here is derived from an EMBL/GenBank/DDBJ whole genome shotgun (WGS) entry which is preliminary data.</text>
</comment>
<sequence length="202" mass="23244">MKIYDVRIGLNPSIFLFQMFSSEDFREGNAFSGKSSNSSVSSINLDDYLEPEPKVEITGVMQNSPRIGDLPPDQWPRHIRDVPAFAMGYQYVEGDWSCTNIRTSCIMNRLSKIMCNYKIVIPLRLSMEFNRPYTPPHRIAPFSEADLKCGVHLPLHPYIKSIVDYYGAVIFQLSPNTYRYMVSLYILYHKLGLENPTPEEFA</sequence>
<dbReference type="AlphaFoldDB" id="A0A2P5CC39"/>
<dbReference type="EMBL" id="JXTB01000147">
    <property type="protein sequence ID" value="PON58623.1"/>
    <property type="molecule type" value="Genomic_DNA"/>
</dbReference>
<dbReference type="OrthoDB" id="1750920at2759"/>
<dbReference type="Proteomes" id="UP000237105">
    <property type="component" value="Unassembled WGS sequence"/>
</dbReference>
<gene>
    <name evidence="1" type="ORF">PanWU01x14_165130</name>
</gene>
<proteinExistence type="predicted"/>
<evidence type="ECO:0000313" key="2">
    <source>
        <dbReference type="Proteomes" id="UP000237105"/>
    </source>
</evidence>